<protein>
    <recommendedName>
        <fullName evidence="2">PPM-type phosphatase domain-containing protein</fullName>
    </recommendedName>
</protein>
<dbReference type="SUPFAM" id="SSF81606">
    <property type="entry name" value="PP2C-like"/>
    <property type="match status" value="1"/>
</dbReference>
<dbReference type="Gene3D" id="3.60.40.10">
    <property type="entry name" value="PPM-type phosphatase domain"/>
    <property type="match status" value="1"/>
</dbReference>
<dbReference type="EMBL" id="JBAWTH010000146">
    <property type="protein sequence ID" value="KAL2274919.1"/>
    <property type="molecule type" value="Genomic_DNA"/>
</dbReference>
<dbReference type="Proteomes" id="UP001600888">
    <property type="component" value="Unassembled WGS sequence"/>
</dbReference>
<evidence type="ECO:0000313" key="3">
    <source>
        <dbReference type="EMBL" id="KAL2274919.1"/>
    </source>
</evidence>
<dbReference type="PROSITE" id="PS51746">
    <property type="entry name" value="PPM_2"/>
    <property type="match status" value="1"/>
</dbReference>
<name>A0ABR4DXN1_9PEZI</name>
<accession>A0ABR4DXN1</accession>
<dbReference type="CDD" id="cd00143">
    <property type="entry name" value="PP2Cc"/>
    <property type="match status" value="1"/>
</dbReference>
<dbReference type="Pfam" id="PF00481">
    <property type="entry name" value="PP2C"/>
    <property type="match status" value="1"/>
</dbReference>
<dbReference type="SMART" id="SM00332">
    <property type="entry name" value="PP2Cc"/>
    <property type="match status" value="1"/>
</dbReference>
<dbReference type="PANTHER" id="PTHR13832:SF792">
    <property type="entry name" value="GM14286P"/>
    <property type="match status" value="1"/>
</dbReference>
<evidence type="ECO:0000259" key="2">
    <source>
        <dbReference type="PROSITE" id="PS51746"/>
    </source>
</evidence>
<gene>
    <name evidence="3" type="ORF">FJTKL_02654</name>
</gene>
<proteinExistence type="predicted"/>
<feature type="region of interest" description="Disordered" evidence="1">
    <location>
        <begin position="337"/>
        <end position="364"/>
    </location>
</feature>
<evidence type="ECO:0000256" key="1">
    <source>
        <dbReference type="SAM" id="MobiDB-lite"/>
    </source>
</evidence>
<dbReference type="InterPro" id="IPR015655">
    <property type="entry name" value="PP2C"/>
</dbReference>
<dbReference type="InterPro" id="IPR001932">
    <property type="entry name" value="PPM-type_phosphatase-like_dom"/>
</dbReference>
<keyword evidence="4" id="KW-1185">Reference proteome</keyword>
<reference evidence="3 4" key="1">
    <citation type="submission" date="2024-03" db="EMBL/GenBank/DDBJ databases">
        <title>A high-quality draft genome sequence of Diaporthe vaccinii, a causative agent of upright dieback and viscid rot disease in cranberry plants.</title>
        <authorList>
            <person name="Sarrasin M."/>
            <person name="Lang B.F."/>
            <person name="Burger G."/>
        </authorList>
    </citation>
    <scope>NUCLEOTIDE SEQUENCE [LARGE SCALE GENOMIC DNA]</scope>
    <source>
        <strain evidence="3 4">IS7</strain>
    </source>
</reference>
<organism evidence="3 4">
    <name type="scientific">Diaporthe vaccinii</name>
    <dbReference type="NCBI Taxonomy" id="105482"/>
    <lineage>
        <taxon>Eukaryota</taxon>
        <taxon>Fungi</taxon>
        <taxon>Dikarya</taxon>
        <taxon>Ascomycota</taxon>
        <taxon>Pezizomycotina</taxon>
        <taxon>Sordariomycetes</taxon>
        <taxon>Sordariomycetidae</taxon>
        <taxon>Diaporthales</taxon>
        <taxon>Diaporthaceae</taxon>
        <taxon>Diaporthe</taxon>
        <taxon>Diaporthe eres species complex</taxon>
    </lineage>
</organism>
<comment type="caution">
    <text evidence="3">The sequence shown here is derived from an EMBL/GenBank/DDBJ whole genome shotgun (WGS) entry which is preliminary data.</text>
</comment>
<sequence length="431" mass="47007">MVQDGYHGLEWQRRNYPILNLDEANKVLRRSELSQNPGVGGPVPITRFDTLRLEASDPCQDNYTYETADVGTDTLWHFWGVFDGHAGYQTSTVLSQALVSYVARELKQADKTDPASIDEAIKDGFVKLDDDIVQGALRSATSAGSRPRAEVIADIAPAISGSMAVLAIYDPAASTLRVASVGDSQAVLGQKAADPDGLASPKTTTWAAVPLSTPQTPDRPDELARIHERHPGEPDSDLFTADGRRLLGLPVTRAFGDHRWKWPEKAITDTQKKFYAFPPRPNAKTPPYLTAEPEISTTVVKDGDFAVLATDGLWDTLSPEITVECLQMWLQDGRLKSTGSNQEAQEPESVESVPVDSGDEGPETRVGAAWDWKCRAEDFVVEDNNAATHLARNALGGKRREQFCTLLGVLAPHKDDAHDDTTVQVLFFGSG</sequence>
<evidence type="ECO:0000313" key="4">
    <source>
        <dbReference type="Proteomes" id="UP001600888"/>
    </source>
</evidence>
<dbReference type="InterPro" id="IPR036457">
    <property type="entry name" value="PPM-type-like_dom_sf"/>
</dbReference>
<feature type="domain" description="PPM-type phosphatase" evidence="2">
    <location>
        <begin position="45"/>
        <end position="428"/>
    </location>
</feature>
<dbReference type="PANTHER" id="PTHR13832">
    <property type="entry name" value="PROTEIN PHOSPHATASE 2C"/>
    <property type="match status" value="1"/>
</dbReference>